<comment type="caution">
    <text evidence="1">The sequence shown here is derived from an EMBL/GenBank/DDBJ whole genome shotgun (WGS) entry which is preliminary data.</text>
</comment>
<evidence type="ECO:0000313" key="2">
    <source>
        <dbReference type="Proteomes" id="UP001476798"/>
    </source>
</evidence>
<organism evidence="1 2">
    <name type="scientific">Goodea atripinnis</name>
    <dbReference type="NCBI Taxonomy" id="208336"/>
    <lineage>
        <taxon>Eukaryota</taxon>
        <taxon>Metazoa</taxon>
        <taxon>Chordata</taxon>
        <taxon>Craniata</taxon>
        <taxon>Vertebrata</taxon>
        <taxon>Euteleostomi</taxon>
        <taxon>Actinopterygii</taxon>
        <taxon>Neopterygii</taxon>
        <taxon>Teleostei</taxon>
        <taxon>Neoteleostei</taxon>
        <taxon>Acanthomorphata</taxon>
        <taxon>Ovalentaria</taxon>
        <taxon>Atherinomorphae</taxon>
        <taxon>Cyprinodontiformes</taxon>
        <taxon>Goodeidae</taxon>
        <taxon>Goodea</taxon>
    </lineage>
</organism>
<name>A0ABV0NNQ7_9TELE</name>
<reference evidence="1 2" key="1">
    <citation type="submission" date="2021-06" db="EMBL/GenBank/DDBJ databases">
        <authorList>
            <person name="Palmer J.M."/>
        </authorList>
    </citation>
    <scope>NUCLEOTIDE SEQUENCE [LARGE SCALE GENOMIC DNA]</scope>
    <source>
        <strain evidence="1 2">GA_2019</strain>
        <tissue evidence="1">Muscle</tissue>
    </source>
</reference>
<dbReference type="Proteomes" id="UP001476798">
    <property type="component" value="Unassembled WGS sequence"/>
</dbReference>
<dbReference type="EMBL" id="JAHRIO010043673">
    <property type="protein sequence ID" value="MEQ2173060.1"/>
    <property type="molecule type" value="Genomic_DNA"/>
</dbReference>
<gene>
    <name evidence="1" type="ORF">GOODEAATRI_027771</name>
</gene>
<accession>A0ABV0NNQ7</accession>
<keyword evidence="2" id="KW-1185">Reference proteome</keyword>
<proteinExistence type="predicted"/>
<protein>
    <submittedName>
        <fullName evidence="1">Uncharacterized protein</fullName>
    </submittedName>
</protein>
<sequence length="149" mass="16725">MIETQKKLRHHRIIARACVQYLCPGLEWPCGVFAIWVHGWICIDSCQRGLLARCCSSLGLLHCDCWVVPLGLSSAALWGGCGSPRGGPPFGPGGQVCGSSHSLWHIFMEKPYKHKRAHTYTHRCWIQVLTETQMFYIAPHLPPNTSCIR</sequence>
<evidence type="ECO:0000313" key="1">
    <source>
        <dbReference type="EMBL" id="MEQ2173060.1"/>
    </source>
</evidence>